<dbReference type="RefSeq" id="WP_091084122.1">
    <property type="nucleotide sequence ID" value="NZ_FOHX01000006.1"/>
</dbReference>
<dbReference type="EMBL" id="FOHX01000006">
    <property type="protein sequence ID" value="SEU15931.1"/>
    <property type="molecule type" value="Genomic_DNA"/>
</dbReference>
<evidence type="ECO:0000256" key="1">
    <source>
        <dbReference type="SAM" id="Phobius"/>
    </source>
</evidence>
<organism evidence="2 3">
    <name type="scientific">Nonomuraea wenchangensis</name>
    <dbReference type="NCBI Taxonomy" id="568860"/>
    <lineage>
        <taxon>Bacteria</taxon>
        <taxon>Bacillati</taxon>
        <taxon>Actinomycetota</taxon>
        <taxon>Actinomycetes</taxon>
        <taxon>Streptosporangiales</taxon>
        <taxon>Streptosporangiaceae</taxon>
        <taxon>Nonomuraea</taxon>
    </lineage>
</organism>
<dbReference type="STRING" id="568860.SAMN05421811_106385"/>
<feature type="transmembrane region" description="Helical" evidence="1">
    <location>
        <begin position="7"/>
        <end position="27"/>
    </location>
</feature>
<feature type="transmembrane region" description="Helical" evidence="1">
    <location>
        <begin position="137"/>
        <end position="164"/>
    </location>
</feature>
<dbReference type="OrthoDB" id="3543267at2"/>
<sequence>MWWVGGAWIVAVLCGVLGVVLFVNGVAGGVSDLAPTKTFASGESVTVAVDPADKPAVYVSADTPVNYSCQIAGGGGKAKLAKTSGSQTVTVNGVVWEQILVVNAPAKGDYQLTCSNEESATVKYGVGKPLSSAAGGVVGGVVALLAVPGAGILLAIIVTIVVLVRRSSARKRLAAAG</sequence>
<keyword evidence="1" id="KW-0472">Membrane</keyword>
<reference evidence="2 3" key="1">
    <citation type="submission" date="2016-10" db="EMBL/GenBank/DDBJ databases">
        <authorList>
            <person name="de Groot N.N."/>
        </authorList>
    </citation>
    <scope>NUCLEOTIDE SEQUENCE [LARGE SCALE GENOMIC DNA]</scope>
    <source>
        <strain evidence="2 3">CGMCC 4.5598</strain>
    </source>
</reference>
<evidence type="ECO:0000313" key="3">
    <source>
        <dbReference type="Proteomes" id="UP000199361"/>
    </source>
</evidence>
<name>A0A1I0JY44_9ACTN</name>
<protein>
    <submittedName>
        <fullName evidence="2">Uncharacterized protein</fullName>
    </submittedName>
</protein>
<keyword evidence="1" id="KW-1133">Transmembrane helix</keyword>
<dbReference type="Proteomes" id="UP000199361">
    <property type="component" value="Unassembled WGS sequence"/>
</dbReference>
<keyword evidence="3" id="KW-1185">Reference proteome</keyword>
<gene>
    <name evidence="2" type="ORF">SAMN05421811_106385</name>
</gene>
<accession>A0A1I0JY44</accession>
<proteinExistence type="predicted"/>
<evidence type="ECO:0000313" key="2">
    <source>
        <dbReference type="EMBL" id="SEU15931.1"/>
    </source>
</evidence>
<keyword evidence="1" id="KW-0812">Transmembrane</keyword>
<dbReference type="AlphaFoldDB" id="A0A1I0JY44"/>